<sequence>MDKRSIKCFLYDDDQIILTPSACGLQRCRMESECALLAIMNNKSVSRQACLAIHKWVLIPTPMKSSESWVWQKKNESRINVVEMQSLRSICEVSQKNRCKNAGVNERYGLKEDVVTRLEKAFSKTADAIFECCLGSDNPGSGEEWRAADFSMVTLHAGNIAERKPANIATVEVVKSRPLKHTFWKIARLTEKTNPEVEDCFLTQI</sequence>
<evidence type="ECO:0000313" key="2">
    <source>
        <dbReference type="Proteomes" id="UP000299102"/>
    </source>
</evidence>
<organism evidence="1 2">
    <name type="scientific">Eumeta variegata</name>
    <name type="common">Bagworm moth</name>
    <name type="synonym">Eumeta japonica</name>
    <dbReference type="NCBI Taxonomy" id="151549"/>
    <lineage>
        <taxon>Eukaryota</taxon>
        <taxon>Metazoa</taxon>
        <taxon>Ecdysozoa</taxon>
        <taxon>Arthropoda</taxon>
        <taxon>Hexapoda</taxon>
        <taxon>Insecta</taxon>
        <taxon>Pterygota</taxon>
        <taxon>Neoptera</taxon>
        <taxon>Endopterygota</taxon>
        <taxon>Lepidoptera</taxon>
        <taxon>Glossata</taxon>
        <taxon>Ditrysia</taxon>
        <taxon>Tineoidea</taxon>
        <taxon>Psychidae</taxon>
        <taxon>Oiketicinae</taxon>
        <taxon>Eumeta</taxon>
    </lineage>
</organism>
<reference evidence="1 2" key="1">
    <citation type="journal article" date="2019" name="Commun. Biol.">
        <title>The bagworm genome reveals a unique fibroin gene that provides high tensile strength.</title>
        <authorList>
            <person name="Kono N."/>
            <person name="Nakamura H."/>
            <person name="Ohtoshi R."/>
            <person name="Tomita M."/>
            <person name="Numata K."/>
            <person name="Arakawa K."/>
        </authorList>
    </citation>
    <scope>NUCLEOTIDE SEQUENCE [LARGE SCALE GENOMIC DNA]</scope>
</reference>
<evidence type="ECO:0000313" key="1">
    <source>
        <dbReference type="EMBL" id="GBP62244.1"/>
    </source>
</evidence>
<name>A0A4C1XIC3_EUMVA</name>
<dbReference type="EMBL" id="BGZK01000836">
    <property type="protein sequence ID" value="GBP62244.1"/>
    <property type="molecule type" value="Genomic_DNA"/>
</dbReference>
<dbReference type="Proteomes" id="UP000299102">
    <property type="component" value="Unassembled WGS sequence"/>
</dbReference>
<keyword evidence="2" id="KW-1185">Reference proteome</keyword>
<comment type="caution">
    <text evidence="1">The sequence shown here is derived from an EMBL/GenBank/DDBJ whole genome shotgun (WGS) entry which is preliminary data.</text>
</comment>
<proteinExistence type="predicted"/>
<gene>
    <name evidence="1" type="ORF">EVAR_44652_1</name>
</gene>
<dbReference type="OrthoDB" id="425681at2759"/>
<protein>
    <submittedName>
        <fullName evidence="1">Uncharacterized protein</fullName>
    </submittedName>
</protein>
<dbReference type="AlphaFoldDB" id="A0A4C1XIC3"/>
<accession>A0A4C1XIC3</accession>